<dbReference type="AlphaFoldDB" id="A0ABD2P7X2"/>
<comment type="caution">
    <text evidence="2">The sequence shown here is derived from an EMBL/GenBank/DDBJ whole genome shotgun (WGS) entry which is preliminary data.</text>
</comment>
<evidence type="ECO:0000313" key="3">
    <source>
        <dbReference type="Proteomes" id="UP001516400"/>
    </source>
</evidence>
<feature type="compositionally biased region" description="Basic and acidic residues" evidence="1">
    <location>
        <begin position="30"/>
        <end position="42"/>
    </location>
</feature>
<dbReference type="Proteomes" id="UP001516400">
    <property type="component" value="Unassembled WGS sequence"/>
</dbReference>
<keyword evidence="3" id="KW-1185">Reference proteome</keyword>
<accession>A0ABD2P7X2</accession>
<protein>
    <submittedName>
        <fullName evidence="2">Uncharacterized protein</fullName>
    </submittedName>
</protein>
<organism evidence="2 3">
    <name type="scientific">Cryptolaemus montrouzieri</name>
    <dbReference type="NCBI Taxonomy" id="559131"/>
    <lineage>
        <taxon>Eukaryota</taxon>
        <taxon>Metazoa</taxon>
        <taxon>Ecdysozoa</taxon>
        <taxon>Arthropoda</taxon>
        <taxon>Hexapoda</taxon>
        <taxon>Insecta</taxon>
        <taxon>Pterygota</taxon>
        <taxon>Neoptera</taxon>
        <taxon>Endopterygota</taxon>
        <taxon>Coleoptera</taxon>
        <taxon>Polyphaga</taxon>
        <taxon>Cucujiformia</taxon>
        <taxon>Coccinelloidea</taxon>
        <taxon>Coccinellidae</taxon>
        <taxon>Scymninae</taxon>
        <taxon>Scymnini</taxon>
        <taxon>Cryptolaemus</taxon>
    </lineage>
</organism>
<feature type="region of interest" description="Disordered" evidence="1">
    <location>
        <begin position="30"/>
        <end position="60"/>
    </location>
</feature>
<proteinExistence type="predicted"/>
<name>A0ABD2P7X2_9CUCU</name>
<gene>
    <name evidence="2" type="ORF">HHI36_001081</name>
</gene>
<evidence type="ECO:0000256" key="1">
    <source>
        <dbReference type="SAM" id="MobiDB-lite"/>
    </source>
</evidence>
<evidence type="ECO:0000313" key="2">
    <source>
        <dbReference type="EMBL" id="KAL3286580.1"/>
    </source>
</evidence>
<reference evidence="2 3" key="1">
    <citation type="journal article" date="2021" name="BMC Biol.">
        <title>Horizontally acquired antibacterial genes associated with adaptive radiation of ladybird beetles.</title>
        <authorList>
            <person name="Li H.S."/>
            <person name="Tang X.F."/>
            <person name="Huang Y.H."/>
            <person name="Xu Z.Y."/>
            <person name="Chen M.L."/>
            <person name="Du X.Y."/>
            <person name="Qiu B.Y."/>
            <person name="Chen P.T."/>
            <person name="Zhang W."/>
            <person name="Slipinski A."/>
            <person name="Escalona H.E."/>
            <person name="Waterhouse R.M."/>
            <person name="Zwick A."/>
            <person name="Pang H."/>
        </authorList>
    </citation>
    <scope>NUCLEOTIDE SEQUENCE [LARGE SCALE GENOMIC DNA]</scope>
    <source>
        <strain evidence="2">SYSU2018</strain>
    </source>
</reference>
<feature type="compositionally biased region" description="Polar residues" evidence="1">
    <location>
        <begin position="43"/>
        <end position="52"/>
    </location>
</feature>
<sequence>MDEIRWPNSREVAASTKISLSVLHPQTKYSDKVAGESNKEKQISAQKSVNSEAKSKREQRNTIIVGSGSQQSFGRNAFQGLPKRATIHVGRLSLNMRAIDVLAYAKSKFKTDHLSVAACPVREGARSVSFRLEADIGILEDLYNASN</sequence>
<dbReference type="EMBL" id="JABFTP020000185">
    <property type="protein sequence ID" value="KAL3286580.1"/>
    <property type="molecule type" value="Genomic_DNA"/>
</dbReference>